<evidence type="ECO:0000313" key="3">
    <source>
        <dbReference type="Proteomes" id="UP000314294"/>
    </source>
</evidence>
<sequence length="369" mass="41175">MQFHPKIGRTPKNPANAQLAPISANIRPRFAPWYGLMVTIVTWRSIAMASRLIMEAARVMKTPPSLTNHSNGVSFKVLAPDMMMLIRESQVAQQVIHGQVELLVPPNGDENHSVLQDDEETHHQEGNALRLESFAVAVFLQLAGVVVVLHQDRVVLVLPVELQVAGSRGNGGAREVKRIRFTWFIEQRWRPYSQSPTVGSSACFDTLRRLTCRRSSACFLAPDNARRASEGGMSRGTTSEEKFRRGEKEQEKHKPFRPLESQMCGATSKGLKKGLGEMSKALHSIRQERKRRKRTAERDTTFLSLVSKVNSQRSTLSTLSVTGQTADWNPDTTSRPPAKTNTALLAAVQFSVQRVNKSLPEVFWGLKEG</sequence>
<dbReference type="Proteomes" id="UP000314294">
    <property type="component" value="Unassembled WGS sequence"/>
</dbReference>
<accession>A0A4Z2J2B9</accession>
<dbReference type="AlphaFoldDB" id="A0A4Z2J2B9"/>
<protein>
    <submittedName>
        <fullName evidence="2">Uncharacterized protein</fullName>
    </submittedName>
</protein>
<dbReference type="EMBL" id="SRLO01000032">
    <property type="protein sequence ID" value="TNN83623.1"/>
    <property type="molecule type" value="Genomic_DNA"/>
</dbReference>
<evidence type="ECO:0000313" key="2">
    <source>
        <dbReference type="EMBL" id="TNN83623.1"/>
    </source>
</evidence>
<reference evidence="2 3" key="1">
    <citation type="submission" date="2019-03" db="EMBL/GenBank/DDBJ databases">
        <title>First draft genome of Liparis tanakae, snailfish: a comprehensive survey of snailfish specific genes.</title>
        <authorList>
            <person name="Kim W."/>
            <person name="Song I."/>
            <person name="Jeong J.-H."/>
            <person name="Kim D."/>
            <person name="Kim S."/>
            <person name="Ryu S."/>
            <person name="Song J.Y."/>
            <person name="Lee S.K."/>
        </authorList>
    </citation>
    <scope>NUCLEOTIDE SEQUENCE [LARGE SCALE GENOMIC DNA]</scope>
    <source>
        <tissue evidence="2">Muscle</tissue>
    </source>
</reference>
<proteinExistence type="predicted"/>
<evidence type="ECO:0000256" key="1">
    <source>
        <dbReference type="SAM" id="MobiDB-lite"/>
    </source>
</evidence>
<comment type="caution">
    <text evidence="2">The sequence shown here is derived from an EMBL/GenBank/DDBJ whole genome shotgun (WGS) entry which is preliminary data.</text>
</comment>
<name>A0A4Z2J2B9_9TELE</name>
<keyword evidence="3" id="KW-1185">Reference proteome</keyword>
<gene>
    <name evidence="2" type="ORF">EYF80_006141</name>
</gene>
<feature type="compositionally biased region" description="Basic and acidic residues" evidence="1">
    <location>
        <begin position="238"/>
        <end position="253"/>
    </location>
</feature>
<organism evidence="2 3">
    <name type="scientific">Liparis tanakae</name>
    <name type="common">Tanaka's snailfish</name>
    <dbReference type="NCBI Taxonomy" id="230148"/>
    <lineage>
        <taxon>Eukaryota</taxon>
        <taxon>Metazoa</taxon>
        <taxon>Chordata</taxon>
        <taxon>Craniata</taxon>
        <taxon>Vertebrata</taxon>
        <taxon>Euteleostomi</taxon>
        <taxon>Actinopterygii</taxon>
        <taxon>Neopterygii</taxon>
        <taxon>Teleostei</taxon>
        <taxon>Neoteleostei</taxon>
        <taxon>Acanthomorphata</taxon>
        <taxon>Eupercaria</taxon>
        <taxon>Perciformes</taxon>
        <taxon>Cottioidei</taxon>
        <taxon>Cottales</taxon>
        <taxon>Liparidae</taxon>
        <taxon>Liparis</taxon>
    </lineage>
</organism>
<feature type="region of interest" description="Disordered" evidence="1">
    <location>
        <begin position="226"/>
        <end position="254"/>
    </location>
</feature>